<reference evidence="1" key="1">
    <citation type="journal article" date="2020" name="Stud. Mycol.">
        <title>101 Dothideomycetes genomes: a test case for predicting lifestyles and emergence of pathogens.</title>
        <authorList>
            <person name="Haridas S."/>
            <person name="Albert R."/>
            <person name="Binder M."/>
            <person name="Bloem J."/>
            <person name="Labutti K."/>
            <person name="Salamov A."/>
            <person name="Andreopoulos B."/>
            <person name="Baker S."/>
            <person name="Barry K."/>
            <person name="Bills G."/>
            <person name="Bluhm B."/>
            <person name="Cannon C."/>
            <person name="Castanera R."/>
            <person name="Culley D."/>
            <person name="Daum C."/>
            <person name="Ezra D."/>
            <person name="Gonzalez J."/>
            <person name="Henrissat B."/>
            <person name="Kuo A."/>
            <person name="Liang C."/>
            <person name="Lipzen A."/>
            <person name="Lutzoni F."/>
            <person name="Magnuson J."/>
            <person name="Mondo S."/>
            <person name="Nolan M."/>
            <person name="Ohm R."/>
            <person name="Pangilinan J."/>
            <person name="Park H.-J."/>
            <person name="Ramirez L."/>
            <person name="Alfaro M."/>
            <person name="Sun H."/>
            <person name="Tritt A."/>
            <person name="Yoshinaga Y."/>
            <person name="Zwiers L.-H."/>
            <person name="Turgeon B."/>
            <person name="Goodwin S."/>
            <person name="Spatafora J."/>
            <person name="Crous P."/>
            <person name="Grigoriev I."/>
        </authorList>
    </citation>
    <scope>NUCLEOTIDE SEQUENCE</scope>
    <source>
        <strain evidence="1">CBS 122367</strain>
    </source>
</reference>
<dbReference type="SUPFAM" id="SSF52540">
    <property type="entry name" value="P-loop containing nucleoside triphosphate hydrolases"/>
    <property type="match status" value="1"/>
</dbReference>
<name>A0A6G1IVN0_9PLEO</name>
<evidence type="ECO:0000313" key="2">
    <source>
        <dbReference type="Proteomes" id="UP000799291"/>
    </source>
</evidence>
<dbReference type="InterPro" id="IPR027417">
    <property type="entry name" value="P-loop_NTPase"/>
</dbReference>
<dbReference type="OrthoDB" id="3255035at2759"/>
<dbReference type="AlphaFoldDB" id="A0A6G1IVN0"/>
<dbReference type="Proteomes" id="UP000799291">
    <property type="component" value="Unassembled WGS sequence"/>
</dbReference>
<organism evidence="1 2">
    <name type="scientific">Lentithecium fluviatile CBS 122367</name>
    <dbReference type="NCBI Taxonomy" id="1168545"/>
    <lineage>
        <taxon>Eukaryota</taxon>
        <taxon>Fungi</taxon>
        <taxon>Dikarya</taxon>
        <taxon>Ascomycota</taxon>
        <taxon>Pezizomycotina</taxon>
        <taxon>Dothideomycetes</taxon>
        <taxon>Pleosporomycetidae</taxon>
        <taxon>Pleosporales</taxon>
        <taxon>Massarineae</taxon>
        <taxon>Lentitheciaceae</taxon>
        <taxon>Lentithecium</taxon>
    </lineage>
</organism>
<dbReference type="Gene3D" id="3.40.50.300">
    <property type="entry name" value="P-loop containing nucleotide triphosphate hydrolases"/>
    <property type="match status" value="1"/>
</dbReference>
<dbReference type="EMBL" id="MU005589">
    <property type="protein sequence ID" value="KAF2681939.1"/>
    <property type="molecule type" value="Genomic_DNA"/>
</dbReference>
<protein>
    <recommendedName>
        <fullName evidence="3">G domain-containing protein</fullName>
    </recommendedName>
</protein>
<proteinExistence type="predicted"/>
<keyword evidence="2" id="KW-1185">Reference proteome</keyword>
<dbReference type="CDD" id="cd00882">
    <property type="entry name" value="Ras_like_GTPase"/>
    <property type="match status" value="1"/>
</dbReference>
<evidence type="ECO:0008006" key="3">
    <source>
        <dbReference type="Google" id="ProtNLM"/>
    </source>
</evidence>
<accession>A0A6G1IVN0</accession>
<evidence type="ECO:0000313" key="1">
    <source>
        <dbReference type="EMBL" id="KAF2681939.1"/>
    </source>
</evidence>
<gene>
    <name evidence="1" type="ORF">K458DRAFT_75580</name>
</gene>
<sequence length="277" mass="31512">MAVDMSQSAVNMTPSESWVILVVGKTGAGKTTFIDSCTAENYLATYAFDSSKSHTTRNIYTIRHPTRNLQKNCVYCEIPAFLDAPTSCAELLYDLAKFLVARPSSCLDRRPVAGIIYMLDNTQQVSFRSLRHHLGFTQAWTGENCPRSTNLVVRDGQFPPTPSAETISSGNLWSKYMGKFAHGPHILPGIEPLDIVRNMIIPSQHVLRLQKELLDDKKQLRKTTIGKMYRKQLDEWIEQVKHRKKKLKDKKASTVQEDEVITTLKSQRKIWNNLNFP</sequence>